<dbReference type="InterPro" id="IPR047525">
    <property type="entry name" value="TfoX-like"/>
</dbReference>
<evidence type="ECO:0000313" key="3">
    <source>
        <dbReference type="Proteomes" id="UP000501891"/>
    </source>
</evidence>
<dbReference type="InterPro" id="IPR007076">
    <property type="entry name" value="TfoX_N"/>
</dbReference>
<evidence type="ECO:0000259" key="1">
    <source>
        <dbReference type="Pfam" id="PF04993"/>
    </source>
</evidence>
<dbReference type="Proteomes" id="UP000501891">
    <property type="component" value="Chromosome"/>
</dbReference>
<organism evidence="2 3">
    <name type="scientific">Aerophototrophica crusticola</name>
    <dbReference type="NCBI Taxonomy" id="1709002"/>
    <lineage>
        <taxon>Bacteria</taxon>
        <taxon>Pseudomonadati</taxon>
        <taxon>Pseudomonadota</taxon>
        <taxon>Alphaproteobacteria</taxon>
        <taxon>Rhodospirillales</taxon>
        <taxon>Rhodospirillaceae</taxon>
        <taxon>Aerophototrophica</taxon>
    </lineage>
</organism>
<reference evidence="2" key="1">
    <citation type="submission" date="2020-04" db="EMBL/GenBank/DDBJ databases">
        <title>A desert anoxygenic phototrophic bacterium fixes CO2 using RubisCO under aerobic conditions.</title>
        <authorList>
            <person name="Tang K."/>
        </authorList>
    </citation>
    <scope>NUCLEOTIDE SEQUENCE [LARGE SCALE GENOMIC DNA]</scope>
    <source>
        <strain evidence="2">MIMtkB3</strain>
    </source>
</reference>
<name>A0A858RD64_9PROT</name>
<protein>
    <submittedName>
        <fullName evidence="2">TfoX/Sxy family protein</fullName>
    </submittedName>
</protein>
<dbReference type="AlphaFoldDB" id="A0A858RD64"/>
<proteinExistence type="predicted"/>
<gene>
    <name evidence="2" type="ORF">HHL28_10980</name>
</gene>
<sequence>MVKSRAYVDHVLELLAPLGEVKARAMFGGWGLSLDGLTFALVADDVLYLKVDATTLPAYEALGLERFVPFADQPEKAMNYCPPPDTAFDDPEELMAWARPALEVARRAAAGKRKKR</sequence>
<keyword evidence="3" id="KW-1185">Reference proteome</keyword>
<evidence type="ECO:0000313" key="2">
    <source>
        <dbReference type="EMBL" id="QJE74866.1"/>
    </source>
</evidence>
<dbReference type="PANTHER" id="PTHR36121:SF1">
    <property type="entry name" value="PROTEIN SXY"/>
    <property type="match status" value="1"/>
</dbReference>
<dbReference type="SUPFAM" id="SSF159894">
    <property type="entry name" value="YgaC/TfoX-N like"/>
    <property type="match status" value="1"/>
</dbReference>
<dbReference type="KEGG" id="acru:HHL28_10980"/>
<dbReference type="Pfam" id="PF04993">
    <property type="entry name" value="TfoX_N"/>
    <property type="match status" value="1"/>
</dbReference>
<dbReference type="Gene3D" id="3.30.1460.30">
    <property type="entry name" value="YgaC/TfoX-N like chaperone"/>
    <property type="match status" value="1"/>
</dbReference>
<accession>A0A858RD64</accession>
<dbReference type="PANTHER" id="PTHR36121">
    <property type="entry name" value="PROTEIN SXY"/>
    <property type="match status" value="1"/>
</dbReference>
<dbReference type="EMBL" id="CP051775">
    <property type="protein sequence ID" value="QJE74866.1"/>
    <property type="molecule type" value="Genomic_DNA"/>
</dbReference>
<feature type="domain" description="TfoX N-terminal" evidence="1">
    <location>
        <begin position="13"/>
        <end position="105"/>
    </location>
</feature>